<dbReference type="Gene3D" id="3.40.50.720">
    <property type="entry name" value="NAD(P)-binding Rossmann-like Domain"/>
    <property type="match status" value="1"/>
</dbReference>
<feature type="domain" description="NAD-dependent epimerase/dehydratase" evidence="1">
    <location>
        <begin position="3"/>
        <end position="240"/>
    </location>
</feature>
<name>A0A7T0C040_9BACT</name>
<dbReference type="InterPro" id="IPR050177">
    <property type="entry name" value="Lipid_A_modif_metabolic_enz"/>
</dbReference>
<dbReference type="AlphaFoldDB" id="A0A7T0C040"/>
<dbReference type="CDD" id="cd08946">
    <property type="entry name" value="SDR_e"/>
    <property type="match status" value="1"/>
</dbReference>
<dbReference type="InterPro" id="IPR036291">
    <property type="entry name" value="NAD(P)-bd_dom_sf"/>
</dbReference>
<dbReference type="Pfam" id="PF01370">
    <property type="entry name" value="Epimerase"/>
    <property type="match status" value="1"/>
</dbReference>
<dbReference type="Proteomes" id="UP000594464">
    <property type="component" value="Chromosome"/>
</dbReference>
<dbReference type="KEGG" id="nva:G3M78_01175"/>
<organism evidence="2 3">
    <name type="scientific">Candidatus Nitrohelix vancouverensis</name>
    <dbReference type="NCBI Taxonomy" id="2705534"/>
    <lineage>
        <taxon>Bacteria</taxon>
        <taxon>Pseudomonadati</taxon>
        <taxon>Nitrospinota/Tectimicrobiota group</taxon>
        <taxon>Nitrospinota</taxon>
        <taxon>Nitrospinia</taxon>
        <taxon>Nitrospinales</taxon>
        <taxon>Nitrospinaceae</taxon>
        <taxon>Candidatus Nitrohelix</taxon>
    </lineage>
</organism>
<dbReference type="SUPFAM" id="SSF51735">
    <property type="entry name" value="NAD(P)-binding Rossmann-fold domains"/>
    <property type="match status" value="1"/>
</dbReference>
<proteinExistence type="predicted"/>
<evidence type="ECO:0000313" key="3">
    <source>
        <dbReference type="Proteomes" id="UP000594464"/>
    </source>
</evidence>
<sequence length="318" mass="35626">MRILITGGLGYIGGRVANYLIENETDVEIVLGTSRKAAFMPEWSNACEVVRFALDDPETISTALQGVDSVIHLASPNITDAVNTPEQAWKIKTLGTYELLKQCKEKRVRRFINFSTFHVYGPQTSVPITENSPTRAAHPYAATHRAAEDIVQYFRTYHQMQTVTFRLSNGFGRPMDSAISRWSLLFNDLCRQATQNGKLVLKSSGRQQRDFVALSDVARAVHHFLFNIPDNWGDGLYNLGGECSLSVLEAAKRVARIYESKFGTTLGDIKTKPSSNSEDEPPVEFSIDKLKSMQFSLTGNMDEEIENTLKLCKDSIFK</sequence>
<protein>
    <submittedName>
        <fullName evidence="2">SDR family oxidoreductase</fullName>
    </submittedName>
</protein>
<dbReference type="InterPro" id="IPR001509">
    <property type="entry name" value="Epimerase_deHydtase"/>
</dbReference>
<evidence type="ECO:0000259" key="1">
    <source>
        <dbReference type="Pfam" id="PF01370"/>
    </source>
</evidence>
<gene>
    <name evidence="2" type="ORF">G3M78_01175</name>
</gene>
<dbReference type="PANTHER" id="PTHR43245:SF23">
    <property type="entry name" value="NAD(P)-BINDING DOMAIN-CONTAINING PROTEIN"/>
    <property type="match status" value="1"/>
</dbReference>
<evidence type="ECO:0000313" key="2">
    <source>
        <dbReference type="EMBL" id="QPJ64089.1"/>
    </source>
</evidence>
<accession>A0A7T0C040</accession>
<dbReference type="PANTHER" id="PTHR43245">
    <property type="entry name" value="BIFUNCTIONAL POLYMYXIN RESISTANCE PROTEIN ARNA"/>
    <property type="match status" value="1"/>
</dbReference>
<dbReference type="EMBL" id="CP048620">
    <property type="protein sequence ID" value="QPJ64089.1"/>
    <property type="molecule type" value="Genomic_DNA"/>
</dbReference>
<reference evidence="3" key="1">
    <citation type="submission" date="2020-02" db="EMBL/GenBank/DDBJ databases">
        <title>Genomic and physiological characterization of two novel Nitrospinaceae genera.</title>
        <authorList>
            <person name="Mueller A.J."/>
            <person name="Jung M.-Y."/>
            <person name="Strachan C.R."/>
            <person name="Herbold C.W."/>
            <person name="Kirkegaard R.H."/>
            <person name="Daims H."/>
        </authorList>
    </citation>
    <scope>NUCLEOTIDE SEQUENCE [LARGE SCALE GENOMIC DNA]</scope>
</reference>